<reference evidence="2 3" key="2">
    <citation type="submission" date="2023-12" db="EMBL/GenBank/DDBJ databases">
        <title>Description of an unclassified Opitutus bacterium of Verrucomicrobiota.</title>
        <authorList>
            <person name="Zhang D.-F."/>
        </authorList>
    </citation>
    <scope>NUCLEOTIDE SEQUENCE [LARGE SCALE GENOMIC DNA]</scope>
    <source>
        <strain evidence="2 3">WL0086</strain>
    </source>
</reference>
<reference evidence="2 3" key="1">
    <citation type="submission" date="2021-08" db="EMBL/GenBank/DDBJ databases">
        <authorList>
            <person name="Zhang D."/>
            <person name="Zhang A."/>
            <person name="Wang L."/>
        </authorList>
    </citation>
    <scope>NUCLEOTIDE SEQUENCE [LARGE SCALE GENOMIC DNA]</scope>
    <source>
        <strain evidence="2 3">WL0086</strain>
    </source>
</reference>
<organism evidence="2 3">
    <name type="scientific">Actomonas aquatica</name>
    <dbReference type="NCBI Taxonomy" id="2866162"/>
    <lineage>
        <taxon>Bacteria</taxon>
        <taxon>Pseudomonadati</taxon>
        <taxon>Verrucomicrobiota</taxon>
        <taxon>Opitutia</taxon>
        <taxon>Opitutales</taxon>
        <taxon>Opitutaceae</taxon>
        <taxon>Actomonas</taxon>
    </lineage>
</organism>
<feature type="signal peptide" evidence="1">
    <location>
        <begin position="1"/>
        <end position="22"/>
    </location>
</feature>
<keyword evidence="3" id="KW-1185">Reference proteome</keyword>
<evidence type="ECO:0000313" key="2">
    <source>
        <dbReference type="EMBL" id="WRQ89072.1"/>
    </source>
</evidence>
<feature type="chain" id="PRO_5047274719" evidence="1">
    <location>
        <begin position="23"/>
        <end position="284"/>
    </location>
</feature>
<name>A0ABZ1CCA7_9BACT</name>
<keyword evidence="1" id="KW-0732">Signal</keyword>
<dbReference type="Proteomes" id="UP000738431">
    <property type="component" value="Chromosome"/>
</dbReference>
<accession>A0ABZ1CCA7</accession>
<protein>
    <submittedName>
        <fullName evidence="2">Uncharacterized protein</fullName>
    </submittedName>
</protein>
<evidence type="ECO:0000256" key="1">
    <source>
        <dbReference type="SAM" id="SignalP"/>
    </source>
</evidence>
<gene>
    <name evidence="2" type="ORF">K1X11_006605</name>
</gene>
<dbReference type="RefSeq" id="WP_221030945.1">
    <property type="nucleotide sequence ID" value="NZ_CP139781.1"/>
</dbReference>
<sequence length="284" mass="32167">MRLPFRCLLAAPLVVATVIAQAPFSPRLLQDDSIWGDGKAEVTVFAAQEKRYGELRETEVRHIVVREDFAADAQVKADNWQAPGTYPVIKLNQIITVPTGTYRYDQGHSAFWRVSDGQLIKFASTTNDSCGLSYKQGNLTAGDWHYRAFTYWEGMSEVDTTAAAPVGALTYDELPFKLRTLDWGKTTLFEAPLLETVIDSKADTLAWAPAAFAIQRVPDGWRVTVSHAHGTDRLTFDRESPHTLRRWIRWDGSRLERTHTIRLPYWQLNQPGDEHYLQPGATYP</sequence>
<proteinExistence type="predicted"/>
<evidence type="ECO:0000313" key="3">
    <source>
        <dbReference type="Proteomes" id="UP000738431"/>
    </source>
</evidence>
<dbReference type="EMBL" id="CP139781">
    <property type="protein sequence ID" value="WRQ89072.1"/>
    <property type="molecule type" value="Genomic_DNA"/>
</dbReference>